<dbReference type="InterPro" id="IPR010980">
    <property type="entry name" value="Cyt_c/b562"/>
</dbReference>
<reference evidence="3 5" key="2">
    <citation type="submission" date="2019-11" db="EMBL/GenBank/DDBJ databases">
        <title>Using colonization assays and comparative genomics to discover symbiosis behaviors and factors in Vibrio fischeri.</title>
        <authorList>
            <person name="Bongrand C."/>
            <person name="Moriano-Gutierrez S."/>
            <person name="Arevalo P."/>
            <person name="Mcfall-Ngai M."/>
            <person name="Visick K."/>
            <person name="Polz M.F."/>
            <person name="Ruby E.G."/>
        </authorList>
    </citation>
    <scope>NUCLEOTIDE SEQUENCE [LARGE SCALE GENOMIC DNA]</scope>
    <source>
        <strain evidence="3">Emors.4.1</strain>
        <strain evidence="5">emors.4.1</strain>
    </source>
</reference>
<dbReference type="Pfam" id="PF01322">
    <property type="entry name" value="Cytochrom_C_2"/>
    <property type="match status" value="1"/>
</dbReference>
<dbReference type="Proteomes" id="UP000448038">
    <property type="component" value="Unassembled WGS sequence"/>
</dbReference>
<comment type="caution">
    <text evidence="2">The sequence shown here is derived from an EMBL/GenBank/DDBJ whole genome shotgun (WGS) entry which is preliminary data.</text>
</comment>
<sequence length="143" mass="16192">MKKLVISLCVLLPNIAFAQASADLINARQQAFVHIENQSEQVEEMMDENVLHWSEIESISQQLVQHSQLLNTAFTEGSQEGSKAKKAVWDKPEKFNQLMKEMDSGFALLYQASQQQDKEAAEAGLEQAQDTCNGCHRSYRSRF</sequence>
<gene>
    <name evidence="2" type="ORF">AFI02nite_29270</name>
    <name evidence="3" type="ORF">GNP88_15015</name>
</gene>
<dbReference type="RefSeq" id="WP_146865292.1">
    <property type="nucleotide sequence ID" value="NZ_BJTZ01000021.1"/>
</dbReference>
<protein>
    <submittedName>
        <fullName evidence="2">Cytochrome c</fullName>
    </submittedName>
</protein>
<dbReference type="Proteomes" id="UP000321787">
    <property type="component" value="Unassembled WGS sequence"/>
</dbReference>
<dbReference type="EMBL" id="BJTZ01000021">
    <property type="protein sequence ID" value="GEK14891.1"/>
    <property type="molecule type" value="Genomic_DNA"/>
</dbReference>
<dbReference type="PROSITE" id="PS51009">
    <property type="entry name" value="CYTCII"/>
    <property type="match status" value="1"/>
</dbReference>
<accession>A0A510UN60</accession>
<feature type="signal peptide" evidence="1">
    <location>
        <begin position="1"/>
        <end position="18"/>
    </location>
</feature>
<reference evidence="2 4" key="1">
    <citation type="submission" date="2019-07" db="EMBL/GenBank/DDBJ databases">
        <title>Whole genome shotgun sequence of Aliivibrio fischeri NBRC 101058.</title>
        <authorList>
            <person name="Hosoyama A."/>
            <person name="Uohara A."/>
            <person name="Ohji S."/>
            <person name="Ichikawa N."/>
        </authorList>
    </citation>
    <scope>NUCLEOTIDE SEQUENCE [LARGE SCALE GENOMIC DNA]</scope>
    <source>
        <strain evidence="2 4">NBRC 101058</strain>
    </source>
</reference>
<feature type="chain" id="PRO_5036363189" evidence="1">
    <location>
        <begin position="19"/>
        <end position="143"/>
    </location>
</feature>
<dbReference type="GO" id="GO:0022900">
    <property type="term" value="P:electron transport chain"/>
    <property type="evidence" value="ECO:0007669"/>
    <property type="project" value="InterPro"/>
</dbReference>
<dbReference type="AlphaFoldDB" id="A0A510UN60"/>
<proteinExistence type="predicted"/>
<dbReference type="SUPFAM" id="SSF47175">
    <property type="entry name" value="Cytochromes"/>
    <property type="match status" value="1"/>
</dbReference>
<evidence type="ECO:0000313" key="4">
    <source>
        <dbReference type="Proteomes" id="UP000321787"/>
    </source>
</evidence>
<evidence type="ECO:0000313" key="5">
    <source>
        <dbReference type="Proteomes" id="UP000448038"/>
    </source>
</evidence>
<dbReference type="Gene3D" id="1.20.120.10">
    <property type="entry name" value="Cytochrome c/b562"/>
    <property type="match status" value="1"/>
</dbReference>
<name>A0A510UN60_ALIFS</name>
<evidence type="ECO:0000313" key="2">
    <source>
        <dbReference type="EMBL" id="GEK14891.1"/>
    </source>
</evidence>
<keyword evidence="1" id="KW-0732">Signal</keyword>
<dbReference type="EMBL" id="WOBN01000023">
    <property type="protein sequence ID" value="MUK50466.1"/>
    <property type="molecule type" value="Genomic_DNA"/>
</dbReference>
<dbReference type="GO" id="GO:0020037">
    <property type="term" value="F:heme binding"/>
    <property type="evidence" value="ECO:0007669"/>
    <property type="project" value="InterPro"/>
</dbReference>
<organism evidence="2 4">
    <name type="scientific">Aliivibrio fischeri</name>
    <name type="common">Vibrio fischeri</name>
    <dbReference type="NCBI Taxonomy" id="668"/>
    <lineage>
        <taxon>Bacteria</taxon>
        <taxon>Pseudomonadati</taxon>
        <taxon>Pseudomonadota</taxon>
        <taxon>Gammaproteobacteria</taxon>
        <taxon>Vibrionales</taxon>
        <taxon>Vibrionaceae</taxon>
        <taxon>Aliivibrio</taxon>
    </lineage>
</organism>
<dbReference type="GO" id="GO:0005506">
    <property type="term" value="F:iron ion binding"/>
    <property type="evidence" value="ECO:0007669"/>
    <property type="project" value="InterPro"/>
</dbReference>
<dbReference type="InterPro" id="IPR002321">
    <property type="entry name" value="Cyt_c_II"/>
</dbReference>
<evidence type="ECO:0000313" key="3">
    <source>
        <dbReference type="EMBL" id="MUK50466.1"/>
    </source>
</evidence>
<dbReference type="GO" id="GO:0009055">
    <property type="term" value="F:electron transfer activity"/>
    <property type="evidence" value="ECO:0007669"/>
    <property type="project" value="InterPro"/>
</dbReference>
<evidence type="ECO:0000256" key="1">
    <source>
        <dbReference type="SAM" id="SignalP"/>
    </source>
</evidence>